<sequence length="163" mass="17942">MALVAMGMGFAMQGAAAVPGKDSVAAQSAAPLSTQEVYRLYANRSWIWKDGSGYFPAKERRFVASTGAGSKGSYAVGRWFIIDPGKLCFDAKWYAKGGASSALTCFSHREKDGVVFQKREPDGDWYVFKHARAKAGDEYRKLRPGNYVEAHFKRIEARLSGSK</sequence>
<comment type="caution">
    <text evidence="1">The sequence shown here is derived from an EMBL/GenBank/DDBJ whole genome shotgun (WGS) entry which is preliminary data.</text>
</comment>
<dbReference type="EMBL" id="JAAKZG010000019">
    <property type="protein sequence ID" value="NGN44786.1"/>
    <property type="molecule type" value="Genomic_DNA"/>
</dbReference>
<protein>
    <submittedName>
        <fullName evidence="1">DUF995 domain-containing protein</fullName>
    </submittedName>
</protein>
<gene>
    <name evidence="1" type="ORF">G6N74_27390</name>
</gene>
<evidence type="ECO:0000313" key="1">
    <source>
        <dbReference type="EMBL" id="NGN44786.1"/>
    </source>
</evidence>
<dbReference type="InterPro" id="IPR009337">
    <property type="entry name" value="DUF995"/>
</dbReference>
<dbReference type="Pfam" id="PF06191">
    <property type="entry name" value="DUF995"/>
    <property type="match status" value="1"/>
</dbReference>
<reference evidence="1 2" key="1">
    <citation type="submission" date="2020-02" db="EMBL/GenBank/DDBJ databases">
        <title>Genome sequence of the type strain CGMCC 1.15528 of Mesorhizobium zhangyense.</title>
        <authorList>
            <person name="Gao J."/>
            <person name="Sun J."/>
        </authorList>
    </citation>
    <scope>NUCLEOTIDE SEQUENCE [LARGE SCALE GENOMIC DNA]</scope>
    <source>
        <strain evidence="1 2">CGMCC 1.15528</strain>
    </source>
</reference>
<accession>A0A7C9VDK4</accession>
<evidence type="ECO:0000313" key="2">
    <source>
        <dbReference type="Proteomes" id="UP000481252"/>
    </source>
</evidence>
<proteinExistence type="predicted"/>
<organism evidence="1 2">
    <name type="scientific">Mesorhizobium zhangyense</name>
    <dbReference type="NCBI Taxonomy" id="1776730"/>
    <lineage>
        <taxon>Bacteria</taxon>
        <taxon>Pseudomonadati</taxon>
        <taxon>Pseudomonadota</taxon>
        <taxon>Alphaproteobacteria</taxon>
        <taxon>Hyphomicrobiales</taxon>
        <taxon>Phyllobacteriaceae</taxon>
        <taxon>Mesorhizobium</taxon>
    </lineage>
</organism>
<dbReference type="AlphaFoldDB" id="A0A7C9VDK4"/>
<keyword evidence="2" id="KW-1185">Reference proteome</keyword>
<dbReference type="Proteomes" id="UP000481252">
    <property type="component" value="Unassembled WGS sequence"/>
</dbReference>
<name>A0A7C9VDK4_9HYPH</name>